<evidence type="ECO:0000256" key="2">
    <source>
        <dbReference type="ARBA" id="ARBA00005417"/>
    </source>
</evidence>
<dbReference type="InterPro" id="IPR036640">
    <property type="entry name" value="ABC1_TM_sf"/>
</dbReference>
<dbReference type="PANTHER" id="PTHR43394">
    <property type="entry name" value="ATP-DEPENDENT PERMEASE MDL1, MITOCHONDRIAL"/>
    <property type="match status" value="1"/>
</dbReference>
<evidence type="ECO:0000313" key="11">
    <source>
        <dbReference type="EMBL" id="AIQ69263.1"/>
    </source>
</evidence>
<dbReference type="RefSeq" id="WP_025704551.1">
    <property type="nucleotide sequence ID" value="NZ_CP009287.1"/>
</dbReference>
<feature type="domain" description="ABC transmembrane type-1" evidence="10">
    <location>
        <begin position="19"/>
        <end position="308"/>
    </location>
</feature>
<accession>A0A089MCQ0</accession>
<dbReference type="GO" id="GO:0015421">
    <property type="term" value="F:ABC-type oligopeptide transporter activity"/>
    <property type="evidence" value="ECO:0007669"/>
    <property type="project" value="TreeGrafter"/>
</dbReference>
<feature type="transmembrane region" description="Helical" evidence="8">
    <location>
        <begin position="144"/>
        <end position="161"/>
    </location>
</feature>
<dbReference type="InterPro" id="IPR003439">
    <property type="entry name" value="ABC_transporter-like_ATP-bd"/>
</dbReference>
<evidence type="ECO:0000256" key="7">
    <source>
        <dbReference type="ARBA" id="ARBA00023136"/>
    </source>
</evidence>
<dbReference type="EMBL" id="CP009287">
    <property type="protein sequence ID" value="AIQ69263.1"/>
    <property type="molecule type" value="Genomic_DNA"/>
</dbReference>
<name>A0A089MCQ0_9BACL</name>
<dbReference type="SMART" id="SM00382">
    <property type="entry name" value="AAA"/>
    <property type="match status" value="1"/>
</dbReference>
<dbReference type="FunFam" id="3.40.50.300:FF:000218">
    <property type="entry name" value="Multidrug ABC transporter ATP-binding protein"/>
    <property type="match status" value="1"/>
</dbReference>
<dbReference type="InterPro" id="IPR027417">
    <property type="entry name" value="P-loop_NTPase"/>
</dbReference>
<dbReference type="GO" id="GO:0005524">
    <property type="term" value="F:ATP binding"/>
    <property type="evidence" value="ECO:0007669"/>
    <property type="project" value="UniProtKB-KW"/>
</dbReference>
<dbReference type="Pfam" id="PF00005">
    <property type="entry name" value="ABC_tran"/>
    <property type="match status" value="1"/>
</dbReference>
<protein>
    <submittedName>
        <fullName evidence="11">Multidrug ABC transporter ATP-binding protein</fullName>
    </submittedName>
</protein>
<keyword evidence="3 8" id="KW-0812">Transmembrane</keyword>
<dbReference type="InterPro" id="IPR039421">
    <property type="entry name" value="Type_1_exporter"/>
</dbReference>
<dbReference type="HOGENOM" id="CLU_000604_84_3_9"/>
<comment type="subcellular location">
    <subcellularLocation>
        <location evidence="1">Cell membrane</location>
        <topology evidence="1">Multi-pass membrane protein</topology>
    </subcellularLocation>
</comment>
<dbReference type="Gene3D" id="3.40.50.300">
    <property type="entry name" value="P-loop containing nucleotide triphosphate hydrolases"/>
    <property type="match status" value="1"/>
</dbReference>
<keyword evidence="7 8" id="KW-0472">Membrane</keyword>
<dbReference type="GO" id="GO:0005886">
    <property type="term" value="C:plasma membrane"/>
    <property type="evidence" value="ECO:0007669"/>
    <property type="project" value="UniProtKB-SubCell"/>
</dbReference>
<dbReference type="InterPro" id="IPR003593">
    <property type="entry name" value="AAA+_ATPase"/>
</dbReference>
<evidence type="ECO:0000256" key="1">
    <source>
        <dbReference type="ARBA" id="ARBA00004651"/>
    </source>
</evidence>
<keyword evidence="6 8" id="KW-1133">Transmembrane helix</keyword>
<dbReference type="AlphaFoldDB" id="A0A089MCQ0"/>
<dbReference type="PROSITE" id="PS50893">
    <property type="entry name" value="ABC_TRANSPORTER_2"/>
    <property type="match status" value="1"/>
</dbReference>
<proteinExistence type="inferred from homology"/>
<feature type="transmembrane region" description="Helical" evidence="8">
    <location>
        <begin position="272"/>
        <end position="289"/>
    </location>
</feature>
<comment type="similarity">
    <text evidence="2">Belongs to the ABC transporter superfamily.</text>
</comment>
<dbReference type="SUPFAM" id="SSF52540">
    <property type="entry name" value="P-loop containing nucleoside triphosphate hydrolases"/>
    <property type="match status" value="1"/>
</dbReference>
<dbReference type="KEGG" id="pgm:PGRAT_17745"/>
<feature type="transmembrane region" description="Helical" evidence="8">
    <location>
        <begin position="20"/>
        <end position="38"/>
    </location>
</feature>
<dbReference type="STRING" id="189425.PGRAT_17745"/>
<dbReference type="PANTHER" id="PTHR43394:SF1">
    <property type="entry name" value="ATP-BINDING CASSETTE SUB-FAMILY B MEMBER 10, MITOCHONDRIAL"/>
    <property type="match status" value="1"/>
</dbReference>
<dbReference type="GO" id="GO:0016887">
    <property type="term" value="F:ATP hydrolysis activity"/>
    <property type="evidence" value="ECO:0007669"/>
    <property type="project" value="InterPro"/>
</dbReference>
<feature type="transmembrane region" description="Helical" evidence="8">
    <location>
        <begin position="58"/>
        <end position="75"/>
    </location>
</feature>
<dbReference type="PROSITE" id="PS50929">
    <property type="entry name" value="ABC_TM1F"/>
    <property type="match status" value="1"/>
</dbReference>
<evidence type="ECO:0000259" key="10">
    <source>
        <dbReference type="PROSITE" id="PS50929"/>
    </source>
</evidence>
<evidence type="ECO:0000256" key="4">
    <source>
        <dbReference type="ARBA" id="ARBA00022741"/>
    </source>
</evidence>
<evidence type="ECO:0000259" key="9">
    <source>
        <dbReference type="PROSITE" id="PS50893"/>
    </source>
</evidence>
<keyword evidence="5 11" id="KW-0067">ATP-binding</keyword>
<evidence type="ECO:0000256" key="3">
    <source>
        <dbReference type="ARBA" id="ARBA00022692"/>
    </source>
</evidence>
<keyword evidence="4" id="KW-0547">Nucleotide-binding</keyword>
<organism evidence="11 12">
    <name type="scientific">Paenibacillus graminis</name>
    <dbReference type="NCBI Taxonomy" id="189425"/>
    <lineage>
        <taxon>Bacteria</taxon>
        <taxon>Bacillati</taxon>
        <taxon>Bacillota</taxon>
        <taxon>Bacilli</taxon>
        <taxon>Bacillales</taxon>
        <taxon>Paenibacillaceae</taxon>
        <taxon>Paenibacillus</taxon>
    </lineage>
</organism>
<dbReference type="InterPro" id="IPR011527">
    <property type="entry name" value="ABC1_TM_dom"/>
</dbReference>
<dbReference type="SUPFAM" id="SSF90123">
    <property type="entry name" value="ABC transporter transmembrane region"/>
    <property type="match status" value="1"/>
</dbReference>
<reference evidence="11 12" key="1">
    <citation type="submission" date="2014-08" db="EMBL/GenBank/DDBJ databases">
        <title>Comparative genomics of the Paenibacillus odorifer group.</title>
        <authorList>
            <person name="den Bakker H.C."/>
            <person name="Tsai Y.-C."/>
            <person name="Martin N."/>
            <person name="Korlach J."/>
            <person name="Wiedmann M."/>
        </authorList>
    </citation>
    <scope>NUCLEOTIDE SEQUENCE [LARGE SCALE GENOMIC DNA]</scope>
    <source>
        <strain evidence="11 12">DSM 15220</strain>
    </source>
</reference>
<dbReference type="Proteomes" id="UP000029500">
    <property type="component" value="Chromosome"/>
</dbReference>
<evidence type="ECO:0000256" key="5">
    <source>
        <dbReference type="ARBA" id="ARBA00022840"/>
    </source>
</evidence>
<keyword evidence="12" id="KW-1185">Reference proteome</keyword>
<dbReference type="eggNOG" id="COG1132">
    <property type="taxonomic scope" value="Bacteria"/>
</dbReference>
<feature type="transmembrane region" description="Helical" evidence="8">
    <location>
        <begin position="245"/>
        <end position="266"/>
    </location>
</feature>
<sequence length="599" mass="67702">MKQWKSYYTFVRPYMKWIVLTLFIGMIKFSIPLTLPLILKYVVDDLLNNPALTAPERVSKLMTVLGGSLVLFVIIRGPVEYYRQYFAQLITSRVLFDMRNRLYGHLQRLSLRYYQNTKVGEAISRFINDVEQSKNLVEVGMMNVWLDMFTLVFALAFMFYLNPVLALVSIAILPLYGIAVNTLYKRLKLLTKDRSQALAAIQGYLHERIQGIAIIRSFTMERVDKKQFKDINGRFLEKAMAQTRWNAFTFAIINTLTDIAPLLVIGYGGYQVIHGNLSLGTFVAFFGYLDRMYAPLRRLINSSTVLTQASASLERVMELLDEPYDIIDEPGAKPLAAPAGAIEFQKVWFKYNDENDWVLKNIELSIEPGQTVAFVGMSGGGKSSLISLIPRFYDITEGSLRMDGQDVRTLTQESLRRAVGMVLQDNFLFSGSVRDNILFGNPEAGEPEIIAAAQAANAHDFIMQLPEGYDTEVGERGVKLSGGQKQRVAIARVFLKDPKVLILDEATSALDLESEHLIQQALQSLASERTTLIVAHRLSTITHADQIVVLEHGEITERGTHEKLMALDGSYARLFNVQRLDSKKVNHLEASEDQFLRKN</sequence>
<dbReference type="OrthoDB" id="9770415at2"/>
<evidence type="ECO:0000256" key="8">
    <source>
        <dbReference type="SAM" id="Phobius"/>
    </source>
</evidence>
<gene>
    <name evidence="11" type="ORF">PGRAT_17745</name>
</gene>
<feature type="transmembrane region" description="Helical" evidence="8">
    <location>
        <begin position="167"/>
        <end position="184"/>
    </location>
</feature>
<dbReference type="PROSITE" id="PS00211">
    <property type="entry name" value="ABC_TRANSPORTER_1"/>
    <property type="match status" value="1"/>
</dbReference>
<dbReference type="Pfam" id="PF00664">
    <property type="entry name" value="ABC_membrane"/>
    <property type="match status" value="1"/>
</dbReference>
<dbReference type="InterPro" id="IPR017871">
    <property type="entry name" value="ABC_transporter-like_CS"/>
</dbReference>
<dbReference type="Gene3D" id="1.20.1560.10">
    <property type="entry name" value="ABC transporter type 1, transmembrane domain"/>
    <property type="match status" value="1"/>
</dbReference>
<evidence type="ECO:0000313" key="12">
    <source>
        <dbReference type="Proteomes" id="UP000029500"/>
    </source>
</evidence>
<evidence type="ECO:0000256" key="6">
    <source>
        <dbReference type="ARBA" id="ARBA00022989"/>
    </source>
</evidence>
<feature type="domain" description="ABC transporter" evidence="9">
    <location>
        <begin position="342"/>
        <end position="577"/>
    </location>
</feature>